<keyword evidence="4" id="KW-1185">Reference proteome</keyword>
<dbReference type="InterPro" id="IPR056647">
    <property type="entry name" value="DUF7745"/>
</dbReference>
<comment type="caution">
    <text evidence="3">The sequence shown here is derived from an EMBL/GenBank/DDBJ whole genome shotgun (WGS) entry which is preliminary data.</text>
</comment>
<organism evidence="3 4">
    <name type="scientific">Mucuna pruriens</name>
    <name type="common">Velvet bean</name>
    <name type="synonym">Dolichos pruriens</name>
    <dbReference type="NCBI Taxonomy" id="157652"/>
    <lineage>
        <taxon>Eukaryota</taxon>
        <taxon>Viridiplantae</taxon>
        <taxon>Streptophyta</taxon>
        <taxon>Embryophyta</taxon>
        <taxon>Tracheophyta</taxon>
        <taxon>Spermatophyta</taxon>
        <taxon>Magnoliopsida</taxon>
        <taxon>eudicotyledons</taxon>
        <taxon>Gunneridae</taxon>
        <taxon>Pentapetalae</taxon>
        <taxon>rosids</taxon>
        <taxon>fabids</taxon>
        <taxon>Fabales</taxon>
        <taxon>Fabaceae</taxon>
        <taxon>Papilionoideae</taxon>
        <taxon>50 kb inversion clade</taxon>
        <taxon>NPAAA clade</taxon>
        <taxon>indigoferoid/millettioid clade</taxon>
        <taxon>Phaseoleae</taxon>
        <taxon>Mucuna</taxon>
    </lineage>
</organism>
<gene>
    <name evidence="3" type="ORF">CR513_07941</name>
</gene>
<evidence type="ECO:0000256" key="1">
    <source>
        <dbReference type="SAM" id="Coils"/>
    </source>
</evidence>
<dbReference type="OrthoDB" id="1396996at2759"/>
<reference evidence="3" key="1">
    <citation type="submission" date="2018-05" db="EMBL/GenBank/DDBJ databases">
        <title>Draft genome of Mucuna pruriens seed.</title>
        <authorList>
            <person name="Nnadi N.E."/>
            <person name="Vos R."/>
            <person name="Hasami M.H."/>
            <person name="Devisetty U.K."/>
            <person name="Aguiy J.C."/>
        </authorList>
    </citation>
    <scope>NUCLEOTIDE SEQUENCE [LARGE SCALE GENOMIC DNA]</scope>
    <source>
        <strain evidence="3">JCA_2017</strain>
    </source>
</reference>
<dbReference type="PANTHER" id="PTHR48154:SF1">
    <property type="entry name" value="PROTEIN, PUTATIVE-RELATED"/>
    <property type="match status" value="1"/>
</dbReference>
<evidence type="ECO:0000313" key="4">
    <source>
        <dbReference type="Proteomes" id="UP000257109"/>
    </source>
</evidence>
<protein>
    <recommendedName>
        <fullName evidence="2">DUF7745 domain-containing protein</fullName>
    </recommendedName>
</protein>
<sequence length="378" mass="44512">MSYFHDDQTPSWGTIARILKVSEEEMTRVKKNRNGSEGLPRVYLEKRLDLFQVKEDWPAFMDALGLLIYGILLFPQLEDYVDLAAMEVFLARKNKGENPTMAILADTYYSLNQCGERRRGVLRCCTPLLYLWLTAHLFQCKHRTVSPVEDFKWSWIPPMTKEEWVHKLDEATEKSIRWYPPWNEREHVIIKCGGYPNVPLLGTQGAINYNPELTMRQAGYPIITPPPEARKGIHYPKIRHAWSNPIRKGITKKLRSCGVSPKYRHWVEERVKTVRLPWNKIQPRGPDTQPYEVQETLEVERLKRSLDQTKAEKAHWKRKLEEALDEVYHEKHVNDEITKKARAEYDTWIRKTVRSYPAGSNLSEWAKTPNRITRDRYP</sequence>
<accession>A0A371HYV7</accession>
<dbReference type="PANTHER" id="PTHR48154">
    <property type="entry name" value="PROTEIN, PUTATIVE-RELATED"/>
    <property type="match status" value="1"/>
</dbReference>
<dbReference type="EMBL" id="QJKJ01001381">
    <property type="protein sequence ID" value="RDY07884.1"/>
    <property type="molecule type" value="Genomic_DNA"/>
</dbReference>
<keyword evidence="1" id="KW-0175">Coiled coil</keyword>
<dbReference type="Pfam" id="PF24924">
    <property type="entry name" value="DUF7745"/>
    <property type="match status" value="1"/>
</dbReference>
<evidence type="ECO:0000313" key="3">
    <source>
        <dbReference type="EMBL" id="RDY07884.1"/>
    </source>
</evidence>
<feature type="coiled-coil region" evidence="1">
    <location>
        <begin position="292"/>
        <end position="326"/>
    </location>
</feature>
<proteinExistence type="predicted"/>
<feature type="domain" description="DUF7745" evidence="2">
    <location>
        <begin position="3"/>
        <end position="272"/>
    </location>
</feature>
<dbReference type="Proteomes" id="UP000257109">
    <property type="component" value="Unassembled WGS sequence"/>
</dbReference>
<feature type="non-terminal residue" evidence="3">
    <location>
        <position position="1"/>
    </location>
</feature>
<name>A0A371HYV7_MUCPR</name>
<evidence type="ECO:0000259" key="2">
    <source>
        <dbReference type="Pfam" id="PF24924"/>
    </source>
</evidence>
<dbReference type="AlphaFoldDB" id="A0A371HYV7"/>